<evidence type="ECO:0000313" key="2">
    <source>
        <dbReference type="Proteomes" id="UP000001318"/>
    </source>
</evidence>
<proteinExistence type="predicted"/>
<dbReference type="EMBL" id="AM849034">
    <property type="protein sequence ID" value="CAQ01184.1"/>
    <property type="molecule type" value="Genomic_DNA"/>
</dbReference>
<dbReference type="HOGENOM" id="CLU_1944941_0_0_11"/>
<dbReference type="eggNOG" id="ENOG5030N6U">
    <property type="taxonomic scope" value="Bacteria"/>
</dbReference>
<dbReference type="AlphaFoldDB" id="B0RGC8"/>
<accession>B0RGC8</accession>
<keyword evidence="2" id="KW-1185">Reference proteome</keyword>
<reference evidence="1 2" key="1">
    <citation type="journal article" date="2008" name="J. Bacteriol.">
        <title>Genome of the actinomycete plant pathogen Clavibacter michiganensis subsp. sepedonicus suggests recent niche adaptation.</title>
        <authorList>
            <person name="Bentley S.D."/>
            <person name="Corton C."/>
            <person name="Brown S.E."/>
            <person name="Barron A."/>
            <person name="Clark L."/>
            <person name="Doggett J."/>
            <person name="Harris B."/>
            <person name="Ormond D."/>
            <person name="Quail M.A."/>
            <person name="May G."/>
            <person name="Francis D."/>
            <person name="Knudson D."/>
            <person name="Parkhill J."/>
            <person name="Ishimaru C.A."/>
        </authorList>
    </citation>
    <scope>NUCLEOTIDE SEQUENCE [LARGE SCALE GENOMIC DNA]</scope>
    <source>
        <strain evidence="2">ATCC 33113 / DSM 20744 / JCM 9667 / LMG 2889 / ICMP 2535 / C-1</strain>
    </source>
</reference>
<gene>
    <name evidence="1" type="ordered locus">CMS1070</name>
</gene>
<dbReference type="Proteomes" id="UP000001318">
    <property type="component" value="Chromosome"/>
</dbReference>
<sequence length="129" mass="13489">MNREWAIVSPRPVSMAECIVGAASVDPELGVTDLWDGGAAFVTRIGVPTHLTVTRSRELQHTGDAERILGGSVPVPGDEHELYWTDLHACGWGAEEDAALVEAIAAAADGSAHALAGEAGEGSHDELQH</sequence>
<dbReference type="GeneID" id="43501406"/>
<dbReference type="KEGG" id="cms:CMS1070"/>
<dbReference type="STRING" id="31964.CMS1070"/>
<protein>
    <submittedName>
        <fullName evidence="1">Uncharacterized protein</fullName>
    </submittedName>
</protein>
<organism evidence="1 2">
    <name type="scientific">Clavibacter sepedonicus</name>
    <name type="common">Clavibacter michiganensis subsp. sepedonicus</name>
    <dbReference type="NCBI Taxonomy" id="31964"/>
    <lineage>
        <taxon>Bacteria</taxon>
        <taxon>Bacillati</taxon>
        <taxon>Actinomycetota</taxon>
        <taxon>Actinomycetes</taxon>
        <taxon>Micrococcales</taxon>
        <taxon>Microbacteriaceae</taxon>
        <taxon>Clavibacter</taxon>
    </lineage>
</organism>
<evidence type="ECO:0000313" key="1">
    <source>
        <dbReference type="EMBL" id="CAQ01184.1"/>
    </source>
</evidence>
<dbReference type="RefSeq" id="WP_012298471.1">
    <property type="nucleotide sequence ID" value="NC_010407.1"/>
</dbReference>
<name>B0RGC8_CLASE</name>